<dbReference type="Pfam" id="PF09580">
    <property type="entry name" value="Spore_YhcN_YlaJ"/>
    <property type="match status" value="1"/>
</dbReference>
<proteinExistence type="predicted"/>
<name>A0ABT1YIC6_9BACL</name>
<keyword evidence="1" id="KW-0732">Signal</keyword>
<feature type="signal peptide" evidence="1">
    <location>
        <begin position="1"/>
        <end position="28"/>
    </location>
</feature>
<accession>A0ABT1YIC6</accession>
<evidence type="ECO:0000313" key="2">
    <source>
        <dbReference type="EMBL" id="MCR8632495.1"/>
    </source>
</evidence>
<dbReference type="PROSITE" id="PS51257">
    <property type="entry name" value="PROKAR_LIPOPROTEIN"/>
    <property type="match status" value="1"/>
</dbReference>
<dbReference type="RefSeq" id="WP_258214086.1">
    <property type="nucleotide sequence ID" value="NZ_JANQBD010000010.1"/>
</dbReference>
<dbReference type="NCBIfam" id="TIGR02898">
    <property type="entry name" value="spore_YhcN_YlaJ"/>
    <property type="match status" value="1"/>
</dbReference>
<gene>
    <name evidence="2" type="ORF">NV381_14915</name>
</gene>
<reference evidence="2 3" key="1">
    <citation type="submission" date="2022-08" db="EMBL/GenBank/DDBJ databases">
        <title>Paenibacillus endoradicis sp. nov., Paenibacillus radicibacter sp. nov and Paenibacillus pararadicis sp. nov., three cold-adapted plant growth-promoting bacteria isolated from root of Larix gmelinii in Great Khingan.</title>
        <authorList>
            <person name="Xue H."/>
        </authorList>
    </citation>
    <scope>NUCLEOTIDE SEQUENCE [LARGE SCALE GENOMIC DNA]</scope>
    <source>
        <strain evidence="2 3">N5-1-1-5</strain>
    </source>
</reference>
<feature type="chain" id="PRO_5046546583" evidence="1">
    <location>
        <begin position="29"/>
        <end position="160"/>
    </location>
</feature>
<comment type="caution">
    <text evidence="2">The sequence shown here is derived from an EMBL/GenBank/DDBJ whole genome shotgun (WGS) entry which is preliminary data.</text>
</comment>
<keyword evidence="2" id="KW-0449">Lipoprotein</keyword>
<evidence type="ECO:0000313" key="3">
    <source>
        <dbReference type="Proteomes" id="UP001300012"/>
    </source>
</evidence>
<dbReference type="Proteomes" id="UP001300012">
    <property type="component" value="Unassembled WGS sequence"/>
</dbReference>
<sequence length="160" mass="17659">MKKNQFAKQMVIATMIASTLLFVGCSKANNKVQQQSTNMNNGTVHQQAATDNRIQIADQAVANILKLNEVRQANVLVTNRNAYVAAVLKSGVELSRAEEDQIAAQVRAADSNIQNVYVSTNPDFVGRINTYVQDVRQGKPVSGFFNEFSEMVKRLFPSAH</sequence>
<keyword evidence="3" id="KW-1185">Reference proteome</keyword>
<dbReference type="InterPro" id="IPR014247">
    <property type="entry name" value="Spore_lipoprot_YhcN/YlaJ"/>
</dbReference>
<evidence type="ECO:0000256" key="1">
    <source>
        <dbReference type="SAM" id="SignalP"/>
    </source>
</evidence>
<protein>
    <submittedName>
        <fullName evidence="2">YhcN/YlaJ family sporulation lipoprotein</fullName>
    </submittedName>
</protein>
<organism evidence="2 3">
    <name type="scientific">Paenibacillus radicis</name>
    <name type="common">ex Xue et al. 2023</name>
    <dbReference type="NCBI Taxonomy" id="2972489"/>
    <lineage>
        <taxon>Bacteria</taxon>
        <taxon>Bacillati</taxon>
        <taxon>Bacillota</taxon>
        <taxon>Bacilli</taxon>
        <taxon>Bacillales</taxon>
        <taxon>Paenibacillaceae</taxon>
        <taxon>Paenibacillus</taxon>
    </lineage>
</organism>
<dbReference type="InterPro" id="IPR019076">
    <property type="entry name" value="Spore_lipoprot_YhcN/YlaJ-like"/>
</dbReference>
<dbReference type="EMBL" id="JANQBD010000010">
    <property type="protein sequence ID" value="MCR8632495.1"/>
    <property type="molecule type" value="Genomic_DNA"/>
</dbReference>